<keyword evidence="1" id="KW-0472">Membrane</keyword>
<evidence type="ECO:0000313" key="4">
    <source>
        <dbReference type="Proteomes" id="UP001523262"/>
    </source>
</evidence>
<evidence type="ECO:0000313" key="3">
    <source>
        <dbReference type="EMBL" id="MCM2533628.1"/>
    </source>
</evidence>
<comment type="caution">
    <text evidence="3">The sequence shown here is derived from an EMBL/GenBank/DDBJ whole genome shotgun (WGS) entry which is preliminary data.</text>
</comment>
<feature type="transmembrane region" description="Helical" evidence="1">
    <location>
        <begin position="73"/>
        <end position="95"/>
    </location>
</feature>
<feature type="transmembrane region" description="Helical" evidence="1">
    <location>
        <begin position="7"/>
        <end position="29"/>
    </location>
</feature>
<dbReference type="SUPFAM" id="SSF56300">
    <property type="entry name" value="Metallo-dependent phosphatases"/>
    <property type="match status" value="1"/>
</dbReference>
<dbReference type="Proteomes" id="UP001523262">
    <property type="component" value="Unassembled WGS sequence"/>
</dbReference>
<dbReference type="InterPro" id="IPR004843">
    <property type="entry name" value="Calcineurin-like_PHP"/>
</dbReference>
<reference evidence="3 4" key="1">
    <citation type="submission" date="2022-06" db="EMBL/GenBank/DDBJ databases">
        <authorList>
            <person name="Jeon C.O."/>
        </authorList>
    </citation>
    <scope>NUCLEOTIDE SEQUENCE [LARGE SCALE GENOMIC DNA]</scope>
    <source>
        <strain evidence="3 4">KCTC 13943</strain>
    </source>
</reference>
<feature type="transmembrane region" description="Helical" evidence="1">
    <location>
        <begin position="41"/>
        <end position="61"/>
    </location>
</feature>
<gene>
    <name evidence="3" type="ORF">NDK43_16070</name>
</gene>
<feature type="transmembrane region" description="Helical" evidence="1">
    <location>
        <begin position="107"/>
        <end position="127"/>
    </location>
</feature>
<dbReference type="EMBL" id="JAMQCR010000001">
    <property type="protein sequence ID" value="MCM2533628.1"/>
    <property type="molecule type" value="Genomic_DNA"/>
</dbReference>
<sequence length="371" mass="42180">MNRFKKLVQLVLMLVLFNGLLLFIGWNVWEWLRISFGMNQLFLYSFIYILVSYSFVIGRLAKPLGFFSTIGSIWFGFFQYALILIPIADITILILKMTAATISTATYMLVGLSVLILLAAIFGFGLFNAYSPVIRSFEIGVPKKQGNRRSLRIAVASDMHFGRLSGISHLKRLVEKIEGMKPDLILLPGDIIDDDPEPFIHKNMGAIMSELNAPLGVFGVLGNHEYYGGQIPQFIEQMKKINIRILMDEMVMIEDSFQLLGRKDKTDKGRKTFAELLSDRDNSYTIIAMDHQPSELKQAQENGVDVLMSGHTHRGQMAPNHLITKRMFELDWGYLKKEQLHAFVSSGYGFWGPPIRLGSRSEILQIDLKFE</sequence>
<organism evidence="3 4">
    <name type="scientific">Neobacillus pocheonensis</name>
    <dbReference type="NCBI Taxonomy" id="363869"/>
    <lineage>
        <taxon>Bacteria</taxon>
        <taxon>Bacillati</taxon>
        <taxon>Bacillota</taxon>
        <taxon>Bacilli</taxon>
        <taxon>Bacillales</taxon>
        <taxon>Bacillaceae</taxon>
        <taxon>Neobacillus</taxon>
    </lineage>
</organism>
<evidence type="ECO:0000259" key="2">
    <source>
        <dbReference type="Pfam" id="PF00149"/>
    </source>
</evidence>
<dbReference type="InterPro" id="IPR029052">
    <property type="entry name" value="Metallo-depent_PP-like"/>
</dbReference>
<dbReference type="Gene3D" id="3.60.21.10">
    <property type="match status" value="1"/>
</dbReference>
<name>A0ABT0WBD0_9BACI</name>
<dbReference type="PANTHER" id="PTHR31302:SF0">
    <property type="entry name" value="TRANSMEMBRANE PROTEIN WITH METALLOPHOSPHOESTERASE DOMAIN"/>
    <property type="match status" value="1"/>
</dbReference>
<evidence type="ECO:0000256" key="1">
    <source>
        <dbReference type="SAM" id="Phobius"/>
    </source>
</evidence>
<accession>A0ABT0WBD0</accession>
<dbReference type="CDD" id="cd07385">
    <property type="entry name" value="MPP_YkuE_C"/>
    <property type="match status" value="1"/>
</dbReference>
<keyword evidence="4" id="KW-1185">Reference proteome</keyword>
<feature type="domain" description="Calcineurin-like phosphoesterase" evidence="2">
    <location>
        <begin position="151"/>
        <end position="314"/>
    </location>
</feature>
<keyword evidence="1" id="KW-0812">Transmembrane</keyword>
<dbReference type="Pfam" id="PF00149">
    <property type="entry name" value="Metallophos"/>
    <property type="match status" value="1"/>
</dbReference>
<proteinExistence type="predicted"/>
<dbReference type="PANTHER" id="PTHR31302">
    <property type="entry name" value="TRANSMEMBRANE PROTEIN WITH METALLOPHOSPHOESTERASE DOMAIN-RELATED"/>
    <property type="match status" value="1"/>
</dbReference>
<dbReference type="InterPro" id="IPR051158">
    <property type="entry name" value="Metallophosphoesterase_sf"/>
</dbReference>
<protein>
    <submittedName>
        <fullName evidence="3">Metallophosphoesterase</fullName>
    </submittedName>
</protein>
<keyword evidence="1" id="KW-1133">Transmembrane helix</keyword>